<accession>A0A4Y2J8J5</accession>
<name>A0A4Y2J8J5_ARAVE</name>
<dbReference type="Proteomes" id="UP000499080">
    <property type="component" value="Unassembled WGS sequence"/>
</dbReference>
<keyword evidence="2" id="KW-1185">Reference proteome</keyword>
<proteinExistence type="predicted"/>
<evidence type="ECO:0000313" key="2">
    <source>
        <dbReference type="Proteomes" id="UP000499080"/>
    </source>
</evidence>
<dbReference type="OrthoDB" id="1728974at2759"/>
<reference evidence="1 2" key="1">
    <citation type="journal article" date="2019" name="Sci. Rep.">
        <title>Orb-weaving spider Araneus ventricosus genome elucidates the spidroin gene catalogue.</title>
        <authorList>
            <person name="Kono N."/>
            <person name="Nakamura H."/>
            <person name="Ohtoshi R."/>
            <person name="Moran D.A.P."/>
            <person name="Shinohara A."/>
            <person name="Yoshida Y."/>
            <person name="Fujiwara M."/>
            <person name="Mori M."/>
            <person name="Tomita M."/>
            <person name="Arakawa K."/>
        </authorList>
    </citation>
    <scope>NUCLEOTIDE SEQUENCE [LARGE SCALE GENOMIC DNA]</scope>
</reference>
<dbReference type="AlphaFoldDB" id="A0A4Y2J8J5"/>
<comment type="caution">
    <text evidence="1">The sequence shown here is derived from an EMBL/GenBank/DDBJ whole genome shotgun (WGS) entry which is preliminary data.</text>
</comment>
<dbReference type="EMBL" id="BGPR01003325">
    <property type="protein sequence ID" value="GBM86601.1"/>
    <property type="molecule type" value="Genomic_DNA"/>
</dbReference>
<gene>
    <name evidence="1" type="ORF">AVEN_131422_1</name>
</gene>
<organism evidence="1 2">
    <name type="scientific">Araneus ventricosus</name>
    <name type="common">Orbweaver spider</name>
    <name type="synonym">Epeira ventricosa</name>
    <dbReference type="NCBI Taxonomy" id="182803"/>
    <lineage>
        <taxon>Eukaryota</taxon>
        <taxon>Metazoa</taxon>
        <taxon>Ecdysozoa</taxon>
        <taxon>Arthropoda</taxon>
        <taxon>Chelicerata</taxon>
        <taxon>Arachnida</taxon>
        <taxon>Araneae</taxon>
        <taxon>Araneomorphae</taxon>
        <taxon>Entelegynae</taxon>
        <taxon>Araneoidea</taxon>
        <taxon>Araneidae</taxon>
        <taxon>Araneus</taxon>
    </lineage>
</organism>
<protein>
    <submittedName>
        <fullName evidence="1">Uncharacterized protein</fullName>
    </submittedName>
</protein>
<evidence type="ECO:0000313" key="1">
    <source>
        <dbReference type="EMBL" id="GBM86601.1"/>
    </source>
</evidence>
<sequence>MSSALLPSPLKMFQAHINAEYCHSVKYIRYYFKYVTKGSNMAVFGMVDENAADEVTQYHEGRYISSNETACRLFNFQINEPYPTVVHLSFHLKNSQKVCFMEENVHESAERPHNPILTARYQLCHQEPFAKTLPRCAKILHL</sequence>